<evidence type="ECO:0000256" key="6">
    <source>
        <dbReference type="ARBA" id="ARBA00023054"/>
    </source>
</evidence>
<feature type="domain" description="Vacuolar protein sorting-associated protein 54 C-terminal" evidence="8">
    <location>
        <begin position="807"/>
        <end position="937"/>
    </location>
</feature>
<evidence type="ECO:0000256" key="3">
    <source>
        <dbReference type="ARBA" id="ARBA00022448"/>
    </source>
</evidence>
<feature type="region of interest" description="Disordered" evidence="7">
    <location>
        <begin position="528"/>
        <end position="556"/>
    </location>
</feature>
<feature type="region of interest" description="Disordered" evidence="7">
    <location>
        <begin position="1051"/>
        <end position="1081"/>
    </location>
</feature>
<organism evidence="9 10">
    <name type="scientific">Aspergillus homomorphus (strain CBS 101889)</name>
    <dbReference type="NCBI Taxonomy" id="1450537"/>
    <lineage>
        <taxon>Eukaryota</taxon>
        <taxon>Fungi</taxon>
        <taxon>Dikarya</taxon>
        <taxon>Ascomycota</taxon>
        <taxon>Pezizomycotina</taxon>
        <taxon>Eurotiomycetes</taxon>
        <taxon>Eurotiomycetidae</taxon>
        <taxon>Eurotiales</taxon>
        <taxon>Aspergillaceae</taxon>
        <taxon>Aspergillus</taxon>
        <taxon>Aspergillus subgen. Circumdati</taxon>
    </lineage>
</organism>
<dbReference type="Proteomes" id="UP000248961">
    <property type="component" value="Unassembled WGS sequence"/>
</dbReference>
<keyword evidence="5" id="KW-0333">Golgi apparatus</keyword>
<evidence type="ECO:0000256" key="2">
    <source>
        <dbReference type="ARBA" id="ARBA00009150"/>
    </source>
</evidence>
<feature type="compositionally biased region" description="Low complexity" evidence="7">
    <location>
        <begin position="540"/>
        <end position="556"/>
    </location>
</feature>
<feature type="compositionally biased region" description="Polar residues" evidence="7">
    <location>
        <begin position="15"/>
        <end position="39"/>
    </location>
</feature>
<dbReference type="GeneID" id="37204647"/>
<dbReference type="EMBL" id="KZ824268">
    <property type="protein sequence ID" value="RAL16812.1"/>
    <property type="molecule type" value="Genomic_DNA"/>
</dbReference>
<keyword evidence="6" id="KW-0175">Coiled coil</keyword>
<dbReference type="GO" id="GO:0042147">
    <property type="term" value="P:retrograde transport, endosome to Golgi"/>
    <property type="evidence" value="ECO:0007669"/>
    <property type="project" value="InterPro"/>
</dbReference>
<keyword evidence="4" id="KW-0653">Protein transport</keyword>
<dbReference type="GO" id="GO:0015031">
    <property type="term" value="P:protein transport"/>
    <property type="evidence" value="ECO:0007669"/>
    <property type="project" value="UniProtKB-KW"/>
</dbReference>
<gene>
    <name evidence="9" type="ORF">BO97DRAFT_474819</name>
</gene>
<dbReference type="PANTHER" id="PTHR12965">
    <property type="entry name" value="VACUOLAR PROTEIN SORTING 54"/>
    <property type="match status" value="1"/>
</dbReference>
<keyword evidence="10" id="KW-1185">Reference proteome</keyword>
<feature type="compositionally biased region" description="Polar residues" evidence="7">
    <location>
        <begin position="1067"/>
        <end position="1081"/>
    </location>
</feature>
<feature type="region of interest" description="Disordered" evidence="7">
    <location>
        <begin position="609"/>
        <end position="630"/>
    </location>
</feature>
<evidence type="ECO:0000256" key="7">
    <source>
        <dbReference type="SAM" id="MobiDB-lite"/>
    </source>
</evidence>
<dbReference type="PANTHER" id="PTHR12965:SF0">
    <property type="entry name" value="VACUOLAR PROTEIN SORTING-ASSOCIATED PROTEIN 54"/>
    <property type="match status" value="1"/>
</dbReference>
<evidence type="ECO:0000256" key="5">
    <source>
        <dbReference type="ARBA" id="ARBA00023034"/>
    </source>
</evidence>
<dbReference type="Gene3D" id="6.10.250.860">
    <property type="match status" value="1"/>
</dbReference>
<dbReference type="InterPro" id="IPR012501">
    <property type="entry name" value="Vps54_C"/>
</dbReference>
<evidence type="ECO:0000256" key="1">
    <source>
        <dbReference type="ARBA" id="ARBA00004601"/>
    </source>
</evidence>
<dbReference type="GO" id="GO:0006896">
    <property type="term" value="P:Golgi to vacuole transport"/>
    <property type="evidence" value="ECO:0007669"/>
    <property type="project" value="TreeGrafter"/>
</dbReference>
<feature type="region of interest" description="Disordered" evidence="7">
    <location>
        <begin position="1"/>
        <end position="43"/>
    </location>
</feature>
<evidence type="ECO:0000256" key="4">
    <source>
        <dbReference type="ARBA" id="ARBA00022927"/>
    </source>
</evidence>
<proteinExistence type="inferred from homology"/>
<dbReference type="InterPro" id="IPR039745">
    <property type="entry name" value="Vps54"/>
</dbReference>
<dbReference type="OrthoDB" id="10259024at2759"/>
<reference evidence="9 10" key="1">
    <citation type="submission" date="2018-02" db="EMBL/GenBank/DDBJ databases">
        <title>The genomes of Aspergillus section Nigri reveals drivers in fungal speciation.</title>
        <authorList>
            <consortium name="DOE Joint Genome Institute"/>
            <person name="Vesth T.C."/>
            <person name="Nybo J."/>
            <person name="Theobald S."/>
            <person name="Brandl J."/>
            <person name="Frisvad J.C."/>
            <person name="Nielsen K.F."/>
            <person name="Lyhne E.K."/>
            <person name="Kogle M.E."/>
            <person name="Kuo A."/>
            <person name="Riley R."/>
            <person name="Clum A."/>
            <person name="Nolan M."/>
            <person name="Lipzen A."/>
            <person name="Salamov A."/>
            <person name="Henrissat B."/>
            <person name="Wiebenga A."/>
            <person name="De vries R.P."/>
            <person name="Grigoriev I.V."/>
            <person name="Mortensen U.H."/>
            <person name="Andersen M.R."/>
            <person name="Baker S.E."/>
        </authorList>
    </citation>
    <scope>NUCLEOTIDE SEQUENCE [LARGE SCALE GENOMIC DNA]</scope>
    <source>
        <strain evidence="9 10">CBS 101889</strain>
    </source>
</reference>
<evidence type="ECO:0000313" key="10">
    <source>
        <dbReference type="Proteomes" id="UP000248961"/>
    </source>
</evidence>
<feature type="region of interest" description="Disordered" evidence="7">
    <location>
        <begin position="141"/>
        <end position="207"/>
    </location>
</feature>
<dbReference type="STRING" id="1450537.A0A395I9B0"/>
<dbReference type="GO" id="GO:0000938">
    <property type="term" value="C:GARP complex"/>
    <property type="evidence" value="ECO:0007669"/>
    <property type="project" value="InterPro"/>
</dbReference>
<dbReference type="GO" id="GO:0005829">
    <property type="term" value="C:cytosol"/>
    <property type="evidence" value="ECO:0007669"/>
    <property type="project" value="GOC"/>
</dbReference>
<accession>A0A395I9B0</accession>
<feature type="compositionally biased region" description="Polar residues" evidence="7">
    <location>
        <begin position="178"/>
        <end position="190"/>
    </location>
</feature>
<protein>
    <submittedName>
        <fullName evidence="9">Vps54-domain-containing protein</fullName>
    </submittedName>
</protein>
<keyword evidence="3" id="KW-0813">Transport</keyword>
<feature type="compositionally biased region" description="Basic residues" evidence="7">
    <location>
        <begin position="194"/>
        <end position="205"/>
    </location>
</feature>
<evidence type="ECO:0000313" key="9">
    <source>
        <dbReference type="EMBL" id="RAL16812.1"/>
    </source>
</evidence>
<dbReference type="VEuPathDB" id="FungiDB:BO97DRAFT_474819"/>
<comment type="subcellular location">
    <subcellularLocation>
        <location evidence="1">Golgi apparatus</location>
        <location evidence="1">trans-Golgi network</location>
    </subcellularLocation>
</comment>
<dbReference type="Pfam" id="PF07928">
    <property type="entry name" value="Vps54"/>
    <property type="match status" value="1"/>
</dbReference>
<comment type="similarity">
    <text evidence="2">Belongs to the VPS54 family.</text>
</comment>
<dbReference type="RefSeq" id="XP_025555966.1">
    <property type="nucleotide sequence ID" value="XM_025700358.1"/>
</dbReference>
<dbReference type="GO" id="GO:0019905">
    <property type="term" value="F:syntaxin binding"/>
    <property type="evidence" value="ECO:0007669"/>
    <property type="project" value="TreeGrafter"/>
</dbReference>
<dbReference type="AlphaFoldDB" id="A0A395I9B0"/>
<feature type="compositionally biased region" description="Polar residues" evidence="7">
    <location>
        <begin position="141"/>
        <end position="150"/>
    </location>
</feature>
<sequence>MSSASPRKSIDSLASGASTPSLSQFSFTQIESPRISSQRYPLRRGSTASSIASIGGILDPSSRHGSIAESGQNAISTLLQPPIVRTGLVPHTAVATAGYKPPTTRDIPPVTLTNIPHVDFKVFESYLSQVGSLYDAFQQAKESNTDQDSQLLRGGGKASPKPEESESLVPRSRERRPSTLSNNSRATSPYDTRGRRRSYAGRGRGHAVTPLSTIPTVYFEDDFHLENPRTFDVVSEKSGIITPKDKSENGAPIESGRKALATNAILQEKLSWYMDTVEIHLISSISTASRSFFTALGSLRELHAEAADSVKRIQVLRKDLQKIDKEMALGGLKIVNLRRRRENVRMLADAVAQLRDVVESVSRCEALVENGDIEEAADGLEEVERLMAGENAASPATTNEEPQQPRRTVDLRRLQALEGASEDLDQLRSRIGSGYESRFLSDLLGDLRQHVEEVPLDTTLQRWGFSFQRQRGARSGAAQSPAYMNFDEQLRSKLRTHLTGLARVRHTTPAATSFKTAVLREMKSLIRKHMPSSSDDDSESVVSVSTHKSQQLSQQEKSSILARNLRALDAQDSYDMLAKVYTGISESLRRLSVQVKVLLDIASGLGNPMPLGVRSGPPSPNPQGPTTPGLDAQRTAAIMAQDEILQVLDMSSLLGQAVDIAQSQVVKVLKVRSEQTSQLPMEDFLKYFTLNRLFADECEAISGRGGTALKTVVGNQIRDYINRFGDSQRRRIVEVMDSDKWDARDFGEAENAILDRILAASTREIELWTDASKIWLSPNGRQEQKPADPPAANGTGKEKLRSAVIDEQKYILTESGVAMMKSIEEFQFLMANIPSMMQDIAPGLLESLKLFNSRSSQLILGAGATRSAGLKNITTKHLALSSQALSFIIALVPYVREFVRRHAPSSPLMGEFDKVKRLYQEHQNGIHEKLVDIMGSRSATHVNAMKKIDWEAPAGSHAVSPYMETLAKETGTLHRVLSKHLPDMTVMMIMDPVFKSYREQWTKAFDEVKVTSEAAKQRLQRDAEHFQTKLSKIDGFGDLGQRLLELVQQKSLAAETRDSSPAGGNSPKGSSETTDTGRSQR</sequence>
<name>A0A395I9B0_ASPHC</name>
<evidence type="ECO:0000259" key="8">
    <source>
        <dbReference type="Pfam" id="PF07928"/>
    </source>
</evidence>
<feature type="region of interest" description="Disordered" evidence="7">
    <location>
        <begin position="778"/>
        <end position="799"/>
    </location>
</feature>